<dbReference type="KEGG" id="smam:Mal15_01140"/>
<gene>
    <name evidence="1" type="ORF">Mal15_01140</name>
</gene>
<protein>
    <submittedName>
        <fullName evidence="1">Uncharacterized protein</fullName>
    </submittedName>
</protein>
<dbReference type="EMBL" id="CP036264">
    <property type="protein sequence ID" value="QEF96088.1"/>
    <property type="molecule type" value="Genomic_DNA"/>
</dbReference>
<keyword evidence="2" id="KW-1185">Reference proteome</keyword>
<dbReference type="Proteomes" id="UP000321353">
    <property type="component" value="Chromosome"/>
</dbReference>
<evidence type="ECO:0000313" key="1">
    <source>
        <dbReference type="EMBL" id="QEF96088.1"/>
    </source>
</evidence>
<name>A0A5B9M4D3_9BACT</name>
<reference evidence="1 2" key="1">
    <citation type="submission" date="2019-02" db="EMBL/GenBank/DDBJ databases">
        <title>Planctomycetal bacteria perform biofilm scaping via a novel small molecule.</title>
        <authorList>
            <person name="Jeske O."/>
            <person name="Boedeker C."/>
            <person name="Wiegand S."/>
            <person name="Breitling P."/>
            <person name="Kallscheuer N."/>
            <person name="Jogler M."/>
            <person name="Rohde M."/>
            <person name="Petersen J."/>
            <person name="Medema M.H."/>
            <person name="Surup F."/>
            <person name="Jogler C."/>
        </authorList>
    </citation>
    <scope>NUCLEOTIDE SEQUENCE [LARGE SCALE GENOMIC DNA]</scope>
    <source>
        <strain evidence="1 2">Mal15</strain>
    </source>
</reference>
<organism evidence="1 2">
    <name type="scientific">Stieleria maiorica</name>
    <dbReference type="NCBI Taxonomy" id="2795974"/>
    <lineage>
        <taxon>Bacteria</taxon>
        <taxon>Pseudomonadati</taxon>
        <taxon>Planctomycetota</taxon>
        <taxon>Planctomycetia</taxon>
        <taxon>Pirellulales</taxon>
        <taxon>Pirellulaceae</taxon>
        <taxon>Stieleria</taxon>
    </lineage>
</organism>
<evidence type="ECO:0000313" key="2">
    <source>
        <dbReference type="Proteomes" id="UP000321353"/>
    </source>
</evidence>
<dbReference type="AlphaFoldDB" id="A0A5B9M4D3"/>
<sequence length="66" mass="6722">MGTTFTGGKSNASDALVDTSRASVWCGPVESESRRPAAGTPLTLGQSQFVVNANTGVRSDLVTGAH</sequence>
<proteinExistence type="predicted"/>
<accession>A0A5B9M4D3</accession>
<dbReference type="RefSeq" id="WP_147865960.1">
    <property type="nucleotide sequence ID" value="NZ_CP036264.1"/>
</dbReference>